<keyword evidence="2" id="KW-1185">Reference proteome</keyword>
<evidence type="ECO:0000313" key="2">
    <source>
        <dbReference type="Proteomes" id="UP000318878"/>
    </source>
</evidence>
<sequence>MKKRRNIVAGFGLSVVMFGAVTGCHRHGIIEPAPYPPLGSVIDQMNEAQEQNAEAAKFVIYMHEFEASVPEEKVRNVKAWRLNDYGEDHVKQIAAKMKEGVGFPVVVERSQTSVDPRSTYKYPVHYNSEIDEKRRQVVVSALVHMGVADAENRVVVAPSFSEGLNASEAASAYGNSRIGGRGRNGGGFGGGFGGFGGGFGGGGGFF</sequence>
<proteinExistence type="predicted"/>
<dbReference type="AlphaFoldDB" id="A0A5C5VLV5"/>
<dbReference type="EMBL" id="SJPF01000001">
    <property type="protein sequence ID" value="TWT39616.1"/>
    <property type="molecule type" value="Genomic_DNA"/>
</dbReference>
<evidence type="ECO:0000313" key="1">
    <source>
        <dbReference type="EMBL" id="TWT39616.1"/>
    </source>
</evidence>
<name>A0A5C5VLV5_9BACT</name>
<accession>A0A5C5VLV5</accession>
<organism evidence="1 2">
    <name type="scientific">Blastopirellula retiformator</name>
    <dbReference type="NCBI Taxonomy" id="2527970"/>
    <lineage>
        <taxon>Bacteria</taxon>
        <taxon>Pseudomonadati</taxon>
        <taxon>Planctomycetota</taxon>
        <taxon>Planctomycetia</taxon>
        <taxon>Pirellulales</taxon>
        <taxon>Pirellulaceae</taxon>
        <taxon>Blastopirellula</taxon>
    </lineage>
</organism>
<comment type="caution">
    <text evidence="1">The sequence shown here is derived from an EMBL/GenBank/DDBJ whole genome shotgun (WGS) entry which is preliminary data.</text>
</comment>
<dbReference type="Proteomes" id="UP000318878">
    <property type="component" value="Unassembled WGS sequence"/>
</dbReference>
<protein>
    <submittedName>
        <fullName evidence="1">Uncharacterized protein</fullName>
    </submittedName>
</protein>
<dbReference type="PROSITE" id="PS51257">
    <property type="entry name" value="PROKAR_LIPOPROTEIN"/>
    <property type="match status" value="1"/>
</dbReference>
<gene>
    <name evidence="1" type="ORF">Enr8_13160</name>
</gene>
<dbReference type="RefSeq" id="WP_186767467.1">
    <property type="nucleotide sequence ID" value="NZ_SJPF01000001.1"/>
</dbReference>
<reference evidence="1 2" key="1">
    <citation type="submission" date="2019-02" db="EMBL/GenBank/DDBJ databases">
        <title>Deep-cultivation of Planctomycetes and their phenomic and genomic characterization uncovers novel biology.</title>
        <authorList>
            <person name="Wiegand S."/>
            <person name="Jogler M."/>
            <person name="Boedeker C."/>
            <person name="Pinto D."/>
            <person name="Vollmers J."/>
            <person name="Rivas-Marin E."/>
            <person name="Kohn T."/>
            <person name="Peeters S.H."/>
            <person name="Heuer A."/>
            <person name="Rast P."/>
            <person name="Oberbeckmann S."/>
            <person name="Bunk B."/>
            <person name="Jeske O."/>
            <person name="Meyerdierks A."/>
            <person name="Storesund J.E."/>
            <person name="Kallscheuer N."/>
            <person name="Luecker S."/>
            <person name="Lage O.M."/>
            <person name="Pohl T."/>
            <person name="Merkel B.J."/>
            <person name="Hornburger P."/>
            <person name="Mueller R.-W."/>
            <person name="Bruemmer F."/>
            <person name="Labrenz M."/>
            <person name="Spormann A.M."/>
            <person name="Op Den Camp H."/>
            <person name="Overmann J."/>
            <person name="Amann R."/>
            <person name="Jetten M.S.M."/>
            <person name="Mascher T."/>
            <person name="Medema M.H."/>
            <person name="Devos D.P."/>
            <person name="Kaster A.-K."/>
            <person name="Ovreas L."/>
            <person name="Rohde M."/>
            <person name="Galperin M.Y."/>
            <person name="Jogler C."/>
        </authorList>
    </citation>
    <scope>NUCLEOTIDE SEQUENCE [LARGE SCALE GENOMIC DNA]</scope>
    <source>
        <strain evidence="1 2">Enr8</strain>
    </source>
</reference>